<keyword evidence="4" id="KW-1003">Cell membrane</keyword>
<protein>
    <submittedName>
        <fullName evidence="14">Prepilin-type N-terminal cleavage/methylation domain-containing protein</fullName>
    </submittedName>
</protein>
<dbReference type="GO" id="GO:0015627">
    <property type="term" value="C:type II protein secretion system complex"/>
    <property type="evidence" value="ECO:0007669"/>
    <property type="project" value="InterPro"/>
</dbReference>
<dbReference type="AlphaFoldDB" id="A0AAJ5F7D5"/>
<dbReference type="InterPro" id="IPR012902">
    <property type="entry name" value="N_methyl_site"/>
</dbReference>
<evidence type="ECO:0000256" key="2">
    <source>
        <dbReference type="ARBA" id="ARBA00004377"/>
    </source>
</evidence>
<evidence type="ECO:0000256" key="1">
    <source>
        <dbReference type="ARBA" id="ARBA00004203"/>
    </source>
</evidence>
<dbReference type="Pfam" id="PF12019">
    <property type="entry name" value="GspH"/>
    <property type="match status" value="1"/>
</dbReference>
<dbReference type="GO" id="GO:0015628">
    <property type="term" value="P:protein secretion by the type II secretion system"/>
    <property type="evidence" value="ECO:0007669"/>
    <property type="project" value="InterPro"/>
</dbReference>
<dbReference type="NCBIfam" id="TIGR02532">
    <property type="entry name" value="IV_pilin_GFxxxE"/>
    <property type="match status" value="1"/>
</dbReference>
<gene>
    <name evidence="14" type="ORF">FCS05_01280</name>
</gene>
<dbReference type="InterPro" id="IPR022346">
    <property type="entry name" value="T2SS_GspH"/>
</dbReference>
<dbReference type="Pfam" id="PF07963">
    <property type="entry name" value="N_methyl"/>
    <property type="match status" value="1"/>
</dbReference>
<evidence type="ECO:0000256" key="4">
    <source>
        <dbReference type="ARBA" id="ARBA00022475"/>
    </source>
</evidence>
<feature type="domain" description="General secretion pathway GspH" evidence="13">
    <location>
        <begin position="72"/>
        <end position="172"/>
    </location>
</feature>
<evidence type="ECO:0000256" key="7">
    <source>
        <dbReference type="ARBA" id="ARBA00022692"/>
    </source>
</evidence>
<organism evidence="14 15">
    <name type="scientific">Deinococcus metallilatus</name>
    <dbReference type="NCBI Taxonomy" id="1211322"/>
    <lineage>
        <taxon>Bacteria</taxon>
        <taxon>Thermotogati</taxon>
        <taxon>Deinococcota</taxon>
        <taxon>Deinococci</taxon>
        <taxon>Deinococcales</taxon>
        <taxon>Deinococcaceae</taxon>
        <taxon>Deinococcus</taxon>
    </lineage>
</organism>
<keyword evidence="9 12" id="KW-1133">Transmembrane helix</keyword>
<name>A0AAJ5F7D5_9DEIO</name>
<evidence type="ECO:0000313" key="14">
    <source>
        <dbReference type="EMBL" id="TLK32121.1"/>
    </source>
</evidence>
<sequence length="180" mass="19304">MGAYPPPQFWVFPASADRQDERMNGSLLKRQVAGFTLLEILVVLAVASILLSIGGWLFSRQIRDARSMDFVEALAQDINLARSVAMAKGQRTQVEFVSANQYVVKNLDAAGQPVLASQKNTSVTISGVNVGDKLICSSGGFCLGYTAAGAMKTLNQVSCTFNGKTRVLSITVLGLTRIES</sequence>
<evidence type="ECO:0000313" key="15">
    <source>
        <dbReference type="Proteomes" id="UP000308000"/>
    </source>
</evidence>
<feature type="transmembrane region" description="Helical" evidence="12">
    <location>
        <begin position="32"/>
        <end position="58"/>
    </location>
</feature>
<keyword evidence="10 12" id="KW-0472">Membrane</keyword>
<evidence type="ECO:0000256" key="8">
    <source>
        <dbReference type="ARBA" id="ARBA00022764"/>
    </source>
</evidence>
<keyword evidence="7 12" id="KW-0812">Transmembrane</keyword>
<accession>A0AAJ5F7D5</accession>
<proteinExistence type="predicted"/>
<dbReference type="GO" id="GO:0042597">
    <property type="term" value="C:periplasmic space"/>
    <property type="evidence" value="ECO:0007669"/>
    <property type="project" value="UniProtKB-SubCell"/>
</dbReference>
<dbReference type="SUPFAM" id="SSF54523">
    <property type="entry name" value="Pili subunits"/>
    <property type="match status" value="1"/>
</dbReference>
<comment type="subcellular location">
    <subcellularLocation>
        <location evidence="2">Cell inner membrane</location>
        <topology evidence="2">Single-pass membrane protein</topology>
    </subcellularLocation>
    <subcellularLocation>
        <location evidence="1">Cell outer membrane</location>
        <topology evidence="1">Single-pass membrane protein</topology>
    </subcellularLocation>
    <subcellularLocation>
        <location evidence="3">Periplasm</location>
    </subcellularLocation>
</comment>
<evidence type="ECO:0000256" key="3">
    <source>
        <dbReference type="ARBA" id="ARBA00004418"/>
    </source>
</evidence>
<comment type="caution">
    <text evidence="14">The sequence shown here is derived from an EMBL/GenBank/DDBJ whole genome shotgun (WGS) entry which is preliminary data.</text>
</comment>
<evidence type="ECO:0000256" key="6">
    <source>
        <dbReference type="ARBA" id="ARBA00022519"/>
    </source>
</evidence>
<dbReference type="EMBL" id="VBRC01000001">
    <property type="protein sequence ID" value="TLK32121.1"/>
    <property type="molecule type" value="Genomic_DNA"/>
</dbReference>
<dbReference type="InterPro" id="IPR045584">
    <property type="entry name" value="Pilin-like"/>
</dbReference>
<evidence type="ECO:0000256" key="5">
    <source>
        <dbReference type="ARBA" id="ARBA00022481"/>
    </source>
</evidence>
<evidence type="ECO:0000259" key="13">
    <source>
        <dbReference type="Pfam" id="PF12019"/>
    </source>
</evidence>
<evidence type="ECO:0000256" key="12">
    <source>
        <dbReference type="SAM" id="Phobius"/>
    </source>
</evidence>
<dbReference type="Proteomes" id="UP000308000">
    <property type="component" value="Unassembled WGS sequence"/>
</dbReference>
<dbReference type="GO" id="GO:0005886">
    <property type="term" value="C:plasma membrane"/>
    <property type="evidence" value="ECO:0007669"/>
    <property type="project" value="UniProtKB-SubCell"/>
</dbReference>
<reference evidence="14 15" key="1">
    <citation type="submission" date="2019-04" db="EMBL/GenBank/DDBJ databases">
        <title>Deinococcus metalilatus MA1002 mutant No.5.</title>
        <authorList>
            <person name="Park W."/>
            <person name="Park C."/>
        </authorList>
    </citation>
    <scope>NUCLEOTIDE SEQUENCE [LARGE SCALE GENOMIC DNA]</scope>
    <source>
        <strain evidence="14 15">MA1002-m5</strain>
    </source>
</reference>
<keyword evidence="6" id="KW-0997">Cell inner membrane</keyword>
<keyword evidence="8" id="KW-0574">Periplasm</keyword>
<dbReference type="GO" id="GO:0009279">
    <property type="term" value="C:cell outer membrane"/>
    <property type="evidence" value="ECO:0007669"/>
    <property type="project" value="UniProtKB-SubCell"/>
</dbReference>
<evidence type="ECO:0000256" key="11">
    <source>
        <dbReference type="ARBA" id="ARBA00023237"/>
    </source>
</evidence>
<keyword evidence="5" id="KW-0488">Methylation</keyword>
<evidence type="ECO:0000256" key="9">
    <source>
        <dbReference type="ARBA" id="ARBA00022989"/>
    </source>
</evidence>
<evidence type="ECO:0000256" key="10">
    <source>
        <dbReference type="ARBA" id="ARBA00023136"/>
    </source>
</evidence>
<keyword evidence="11" id="KW-0998">Cell outer membrane</keyword>
<dbReference type="Gene3D" id="3.30.700.10">
    <property type="entry name" value="Glycoprotein, Type 4 Pilin"/>
    <property type="match status" value="1"/>
</dbReference>